<dbReference type="SUPFAM" id="SSF54695">
    <property type="entry name" value="POZ domain"/>
    <property type="match status" value="1"/>
</dbReference>
<dbReference type="AlphaFoldDB" id="A0AAD6VHV6"/>
<evidence type="ECO:0000313" key="3">
    <source>
        <dbReference type="Proteomes" id="UP001219525"/>
    </source>
</evidence>
<gene>
    <name evidence="2" type="ORF">GGX14DRAFT_565598</name>
</gene>
<dbReference type="Pfam" id="PF00651">
    <property type="entry name" value="BTB"/>
    <property type="match status" value="1"/>
</dbReference>
<evidence type="ECO:0000313" key="2">
    <source>
        <dbReference type="EMBL" id="KAJ7210390.1"/>
    </source>
</evidence>
<protein>
    <recommendedName>
        <fullName evidence="1">BTB domain-containing protein</fullName>
    </recommendedName>
</protein>
<dbReference type="InterPro" id="IPR011333">
    <property type="entry name" value="SKP1/BTB/POZ_sf"/>
</dbReference>
<feature type="domain" description="BTB" evidence="1">
    <location>
        <begin position="18"/>
        <end position="119"/>
    </location>
</feature>
<reference evidence="2" key="1">
    <citation type="submission" date="2023-03" db="EMBL/GenBank/DDBJ databases">
        <title>Massive genome expansion in bonnet fungi (Mycena s.s.) driven by repeated elements and novel gene families across ecological guilds.</title>
        <authorList>
            <consortium name="Lawrence Berkeley National Laboratory"/>
            <person name="Harder C.B."/>
            <person name="Miyauchi S."/>
            <person name="Viragh M."/>
            <person name="Kuo A."/>
            <person name="Thoen E."/>
            <person name="Andreopoulos B."/>
            <person name="Lu D."/>
            <person name="Skrede I."/>
            <person name="Drula E."/>
            <person name="Henrissat B."/>
            <person name="Morin E."/>
            <person name="Kohler A."/>
            <person name="Barry K."/>
            <person name="LaButti K."/>
            <person name="Morin E."/>
            <person name="Salamov A."/>
            <person name="Lipzen A."/>
            <person name="Mereny Z."/>
            <person name="Hegedus B."/>
            <person name="Baldrian P."/>
            <person name="Stursova M."/>
            <person name="Weitz H."/>
            <person name="Taylor A."/>
            <person name="Grigoriev I.V."/>
            <person name="Nagy L.G."/>
            <person name="Martin F."/>
            <person name="Kauserud H."/>
        </authorList>
    </citation>
    <scope>NUCLEOTIDE SEQUENCE</scope>
    <source>
        <strain evidence="2">9144</strain>
    </source>
</reference>
<sequence>MSFDLKAAGCSLDSFNASTVTLIVEGKQYRVNGFFLGRDSPVLHEMVWPSVSDTLAELEPECTLSGVTKEELEHLLWIYYNPSIEEYWAPSAVWRNILKLADMWQMTRIKDIALSHLRHAKFDPIEKIKDYERDHVARYEARDAYLQVCTREESLTPAEFQALGMDLVLLIMQIRERIIANRQPAEGKEKSRDEDIVDAMIGRGPLTIMSERYDDGTYC</sequence>
<dbReference type="EMBL" id="JARJCW010000028">
    <property type="protein sequence ID" value="KAJ7210390.1"/>
    <property type="molecule type" value="Genomic_DNA"/>
</dbReference>
<accession>A0AAD6VHV6</accession>
<comment type="caution">
    <text evidence="2">The sequence shown here is derived from an EMBL/GenBank/DDBJ whole genome shotgun (WGS) entry which is preliminary data.</text>
</comment>
<dbReference type="Gene3D" id="3.30.710.10">
    <property type="entry name" value="Potassium Channel Kv1.1, Chain A"/>
    <property type="match status" value="1"/>
</dbReference>
<name>A0AAD6VHV6_9AGAR</name>
<dbReference type="Proteomes" id="UP001219525">
    <property type="component" value="Unassembled WGS sequence"/>
</dbReference>
<evidence type="ECO:0000259" key="1">
    <source>
        <dbReference type="Pfam" id="PF00651"/>
    </source>
</evidence>
<proteinExistence type="predicted"/>
<dbReference type="InterPro" id="IPR000210">
    <property type="entry name" value="BTB/POZ_dom"/>
</dbReference>
<organism evidence="2 3">
    <name type="scientific">Mycena pura</name>
    <dbReference type="NCBI Taxonomy" id="153505"/>
    <lineage>
        <taxon>Eukaryota</taxon>
        <taxon>Fungi</taxon>
        <taxon>Dikarya</taxon>
        <taxon>Basidiomycota</taxon>
        <taxon>Agaricomycotina</taxon>
        <taxon>Agaricomycetes</taxon>
        <taxon>Agaricomycetidae</taxon>
        <taxon>Agaricales</taxon>
        <taxon>Marasmiineae</taxon>
        <taxon>Mycenaceae</taxon>
        <taxon>Mycena</taxon>
    </lineage>
</organism>
<keyword evidence="3" id="KW-1185">Reference proteome</keyword>